<dbReference type="EMBL" id="MF580956">
    <property type="protein sequence ID" value="AUO78979.1"/>
    <property type="molecule type" value="Genomic_DNA"/>
</dbReference>
<keyword evidence="2" id="KW-1185">Reference proteome</keyword>
<reference evidence="1 2" key="1">
    <citation type="submission" date="2017-07" db="EMBL/GenBank/DDBJ databases">
        <title>Characterization of ecologically diverse viruses infecting co-occurring strains of cosmopolitan hyperhalophilic Bacteroidetes.</title>
        <authorList>
            <person name="Villamor J."/>
            <person name="Ramos-Barbero M.D."/>
            <person name="Gonzalez-Torres P."/>
            <person name="Gabaldon T."/>
            <person name="Rollesso-Mora R."/>
            <person name="Meseguer I."/>
            <person name="Martinez-Garcia M."/>
            <person name="Santos F."/>
            <person name="Anton J."/>
        </authorList>
    </citation>
    <scope>NUCLEOTIDE SEQUENCE [LARGE SCALE GENOMIC DNA]</scope>
</reference>
<dbReference type="RefSeq" id="YP_009639399.1">
    <property type="nucleotide sequence ID" value="NC_042349.1"/>
</dbReference>
<dbReference type="GeneID" id="40236191"/>
<dbReference type="Proteomes" id="UP000241693">
    <property type="component" value="Segment"/>
</dbReference>
<proteinExistence type="predicted"/>
<protein>
    <submittedName>
        <fullName evidence="1">Uncharacterized protein</fullName>
    </submittedName>
</protein>
<name>A0A2I6UG68_9CAUD</name>
<sequence precursor="true">MQIRYFYILLTCVLLLSAVHCKAQDRVAATLTSRHYVEGTFNESNPGVSAEWDIGRKVGGFRLGVITGGYYNSFERVSAYSAVTGEFGPETDYIRFRITLGLITGYKPGEVLGERYAHIDTPVVPLAVPSIAVGRKRGAEFMFVPGAVGLNLFYTVN</sequence>
<accession>A0A2I6UG68</accession>
<organism evidence="1 2">
    <name type="scientific">Salinibacter phage M8CC-19</name>
    <dbReference type="NCBI Taxonomy" id="2681613"/>
    <lineage>
        <taxon>Viruses</taxon>
        <taxon>Duplodnaviria</taxon>
        <taxon>Heunggongvirae</taxon>
        <taxon>Uroviricota</taxon>
        <taxon>Caudoviricetes</taxon>
        <taxon>Kryptosalinivirus</taxon>
        <taxon>Kryptosalinivirus M8CC19</taxon>
    </lineage>
</organism>
<evidence type="ECO:0000313" key="1">
    <source>
        <dbReference type="EMBL" id="AUO78979.1"/>
    </source>
</evidence>
<evidence type="ECO:0000313" key="2">
    <source>
        <dbReference type="Proteomes" id="UP000241693"/>
    </source>
</evidence>
<dbReference type="KEGG" id="vg:40236191"/>